<feature type="domain" description="Transposase IS30-like HTH" evidence="2">
    <location>
        <begin position="4"/>
        <end position="28"/>
    </location>
</feature>
<proteinExistence type="predicted"/>
<evidence type="ECO:0000313" key="3">
    <source>
        <dbReference type="EMBL" id="MBL0887588.1"/>
    </source>
</evidence>
<sequence length="94" mass="10012">MAICQGVREIARALGREPGTVSRELRRNTPQGHVTGDVVLGERPAEAADGAVPGSRTPSSRHPARSWEANLAARRSPSDSAFASASLRCETRSF</sequence>
<feature type="region of interest" description="Disordered" evidence="1">
    <location>
        <begin position="43"/>
        <end position="94"/>
    </location>
</feature>
<comment type="caution">
    <text evidence="3">The sequence shown here is derived from an EMBL/GenBank/DDBJ whole genome shotgun (WGS) entry which is preliminary data.</text>
</comment>
<evidence type="ECO:0000259" key="2">
    <source>
        <dbReference type="Pfam" id="PF13936"/>
    </source>
</evidence>
<accession>A0ABS1LN28</accession>
<gene>
    <name evidence="3" type="ORF">HGK34_15080</name>
</gene>
<dbReference type="Pfam" id="PF13936">
    <property type="entry name" value="HTH_38"/>
    <property type="match status" value="1"/>
</dbReference>
<keyword evidence="4" id="KW-1185">Reference proteome</keyword>
<evidence type="ECO:0000256" key="1">
    <source>
        <dbReference type="SAM" id="MobiDB-lite"/>
    </source>
</evidence>
<name>A0ABS1LN28_9MICO</name>
<organism evidence="3 4">
    <name type="scientific">Myceligenerans indicum</name>
    <dbReference type="NCBI Taxonomy" id="2593663"/>
    <lineage>
        <taxon>Bacteria</taxon>
        <taxon>Bacillati</taxon>
        <taxon>Actinomycetota</taxon>
        <taxon>Actinomycetes</taxon>
        <taxon>Micrococcales</taxon>
        <taxon>Promicromonosporaceae</taxon>
        <taxon>Myceligenerans</taxon>
    </lineage>
</organism>
<dbReference type="EMBL" id="JABBYC010000031">
    <property type="protein sequence ID" value="MBL0887588.1"/>
    <property type="molecule type" value="Genomic_DNA"/>
</dbReference>
<dbReference type="InterPro" id="IPR025246">
    <property type="entry name" value="IS30-like_HTH"/>
</dbReference>
<reference evidence="3 4" key="1">
    <citation type="journal article" date="2021" name="Arch. Microbiol.">
        <title>Myceligenerans indicum sp. nov., an actinobacterium isolated from mangrove sediment of Sundarbans, India.</title>
        <authorList>
            <person name="Asha K."/>
            <person name="Bhadury P."/>
        </authorList>
    </citation>
    <scope>NUCLEOTIDE SEQUENCE [LARGE SCALE GENOMIC DNA]</scope>
    <source>
        <strain evidence="3 4">I2</strain>
    </source>
</reference>
<protein>
    <submittedName>
        <fullName evidence="3">Helix-turn-helix domain-containing protein</fullName>
    </submittedName>
</protein>
<dbReference type="Proteomes" id="UP000675409">
    <property type="component" value="Unassembled WGS sequence"/>
</dbReference>
<evidence type="ECO:0000313" key="4">
    <source>
        <dbReference type="Proteomes" id="UP000675409"/>
    </source>
</evidence>